<dbReference type="EMBL" id="JACCJB010000024">
    <property type="protein sequence ID" value="KAF6217956.1"/>
    <property type="molecule type" value="Genomic_DNA"/>
</dbReference>
<keyword evidence="2" id="KW-1185">Reference proteome</keyword>
<comment type="caution">
    <text evidence="1">The sequence shown here is derived from an EMBL/GenBank/DDBJ whole genome shotgun (WGS) entry which is preliminary data.</text>
</comment>
<accession>A0A8H6F7L9</accession>
<dbReference type="GeneID" id="59334769"/>
<dbReference type="RefSeq" id="XP_037147391.1">
    <property type="nucleotide sequence ID" value="XM_037297266.1"/>
</dbReference>
<organism evidence="1 2">
    <name type="scientific">Letharia lupina</name>
    <dbReference type="NCBI Taxonomy" id="560253"/>
    <lineage>
        <taxon>Eukaryota</taxon>
        <taxon>Fungi</taxon>
        <taxon>Dikarya</taxon>
        <taxon>Ascomycota</taxon>
        <taxon>Pezizomycotina</taxon>
        <taxon>Lecanoromycetes</taxon>
        <taxon>OSLEUM clade</taxon>
        <taxon>Lecanoromycetidae</taxon>
        <taxon>Lecanorales</taxon>
        <taxon>Lecanorineae</taxon>
        <taxon>Parmeliaceae</taxon>
        <taxon>Letharia</taxon>
    </lineage>
</organism>
<name>A0A8H6F7L9_9LECA</name>
<protein>
    <submittedName>
        <fullName evidence="1">Uncharacterized protein</fullName>
    </submittedName>
</protein>
<evidence type="ECO:0000313" key="1">
    <source>
        <dbReference type="EMBL" id="KAF6217956.1"/>
    </source>
</evidence>
<proteinExistence type="predicted"/>
<dbReference type="AlphaFoldDB" id="A0A8H6F7L9"/>
<dbReference type="Proteomes" id="UP000593566">
    <property type="component" value="Unassembled WGS sequence"/>
</dbReference>
<gene>
    <name evidence="1" type="ORF">HO133_006368</name>
</gene>
<evidence type="ECO:0000313" key="2">
    <source>
        <dbReference type="Proteomes" id="UP000593566"/>
    </source>
</evidence>
<sequence>MIFHNFMHLRLGPIVNVPRCNFHIVLVALGTKTNAFAAEKTNIAVKDSITVKRSPLSGWPCTIEAEPGTRAAFPAPGHDHVHLEVHGPDGGLEDTEVGFGESVFGGDVDEE</sequence>
<reference evidence="1 2" key="1">
    <citation type="journal article" date="2020" name="Genomics">
        <title>Complete, high-quality genomes from long-read metagenomic sequencing of two wolf lichen thalli reveals enigmatic genome architecture.</title>
        <authorList>
            <person name="McKenzie S.K."/>
            <person name="Walston R.F."/>
            <person name="Allen J.L."/>
        </authorList>
    </citation>
    <scope>NUCLEOTIDE SEQUENCE [LARGE SCALE GENOMIC DNA]</scope>
    <source>
        <strain evidence="1">WasteWater1</strain>
    </source>
</reference>